<dbReference type="RefSeq" id="WP_141629072.1">
    <property type="nucleotide sequence ID" value="NZ_VHIR01000012.1"/>
</dbReference>
<dbReference type="GO" id="GO:0009055">
    <property type="term" value="F:electron transfer activity"/>
    <property type="evidence" value="ECO:0007669"/>
    <property type="project" value="InterPro"/>
</dbReference>
<dbReference type="GO" id="GO:0020037">
    <property type="term" value="F:heme binding"/>
    <property type="evidence" value="ECO:0007669"/>
    <property type="project" value="TreeGrafter"/>
</dbReference>
<dbReference type="SUPFAM" id="SSF56524">
    <property type="entry name" value="Oxidoreductase molybdopterin-binding domain"/>
    <property type="match status" value="1"/>
</dbReference>
<feature type="transmembrane region" description="Helical" evidence="6">
    <location>
        <begin position="250"/>
        <end position="274"/>
    </location>
</feature>
<feature type="transmembrane region" description="Helical" evidence="6">
    <location>
        <begin position="104"/>
        <end position="124"/>
    </location>
</feature>
<dbReference type="STRING" id="1686286.GCA_900092335_01823"/>
<keyword evidence="3 6" id="KW-0812">Transmembrane</keyword>
<keyword evidence="4 6" id="KW-1133">Transmembrane helix</keyword>
<keyword evidence="10" id="KW-1185">Reference proteome</keyword>
<comment type="subcellular location">
    <subcellularLocation>
        <location evidence="1">Cell membrane</location>
        <topology evidence="1">Multi-pass membrane protein</topology>
    </subcellularLocation>
</comment>
<evidence type="ECO:0000313" key="10">
    <source>
        <dbReference type="Proteomes" id="UP000318080"/>
    </source>
</evidence>
<evidence type="ECO:0000313" key="9">
    <source>
        <dbReference type="EMBL" id="TQE43143.1"/>
    </source>
</evidence>
<evidence type="ECO:0000256" key="5">
    <source>
        <dbReference type="ARBA" id="ARBA00023136"/>
    </source>
</evidence>
<dbReference type="InterPro" id="IPR000572">
    <property type="entry name" value="OxRdtase_Mopterin-bd_dom"/>
</dbReference>
<evidence type="ECO:0000259" key="8">
    <source>
        <dbReference type="Pfam" id="PF01292"/>
    </source>
</evidence>
<dbReference type="InterPro" id="IPR016174">
    <property type="entry name" value="Di-haem_cyt_TM"/>
</dbReference>
<keyword evidence="2" id="KW-1003">Cell membrane</keyword>
<dbReference type="Gene3D" id="1.20.950.20">
    <property type="entry name" value="Transmembrane di-heme cytochromes, Chain C"/>
    <property type="match status" value="1"/>
</dbReference>
<feature type="transmembrane region" description="Helical" evidence="6">
    <location>
        <begin position="15"/>
        <end position="32"/>
    </location>
</feature>
<feature type="domain" description="Oxidoreductase molybdopterin-binding" evidence="7">
    <location>
        <begin position="342"/>
        <end position="487"/>
    </location>
</feature>
<feature type="transmembrane region" description="Helical" evidence="6">
    <location>
        <begin position="165"/>
        <end position="189"/>
    </location>
</feature>
<dbReference type="Pfam" id="PF00174">
    <property type="entry name" value="Oxidored_molyb"/>
    <property type="match status" value="1"/>
</dbReference>
<evidence type="ECO:0000256" key="6">
    <source>
        <dbReference type="SAM" id="Phobius"/>
    </source>
</evidence>
<dbReference type="PANTHER" id="PTHR30485:SF0">
    <property type="entry name" value="NI_FE-HYDROGENASE 1 B-TYPE CYTOCHROME SUBUNIT-RELATED"/>
    <property type="match status" value="1"/>
</dbReference>
<evidence type="ECO:0000256" key="3">
    <source>
        <dbReference type="ARBA" id="ARBA00022692"/>
    </source>
</evidence>
<dbReference type="GO" id="GO:0022904">
    <property type="term" value="P:respiratory electron transport chain"/>
    <property type="evidence" value="ECO:0007669"/>
    <property type="project" value="InterPro"/>
</dbReference>
<dbReference type="Proteomes" id="UP000318080">
    <property type="component" value="Unassembled WGS sequence"/>
</dbReference>
<gene>
    <name evidence="9" type="ORF">EJK80_09040</name>
</gene>
<organism evidence="9 10">
    <name type="scientific">Corynebacterium phoceense</name>
    <dbReference type="NCBI Taxonomy" id="1686286"/>
    <lineage>
        <taxon>Bacteria</taxon>
        <taxon>Bacillati</taxon>
        <taxon>Actinomycetota</taxon>
        <taxon>Actinomycetes</taxon>
        <taxon>Mycobacteriales</taxon>
        <taxon>Corynebacteriaceae</taxon>
        <taxon>Corynebacterium</taxon>
    </lineage>
</organism>
<evidence type="ECO:0000256" key="4">
    <source>
        <dbReference type="ARBA" id="ARBA00022989"/>
    </source>
</evidence>
<dbReference type="SUPFAM" id="SSF81342">
    <property type="entry name" value="Transmembrane di-heme cytochromes"/>
    <property type="match status" value="1"/>
</dbReference>
<comment type="caution">
    <text evidence="9">The sequence shown here is derived from an EMBL/GenBank/DDBJ whole genome shotgun (WGS) entry which is preliminary data.</text>
</comment>
<proteinExistence type="predicted"/>
<name>A0A540R5X7_9CORY</name>
<dbReference type="InterPro" id="IPR011577">
    <property type="entry name" value="Cyt_b561_bac/Ni-Hgenase"/>
</dbReference>
<feature type="domain" description="Cytochrome b561 bacterial/Ni-hydrogenase" evidence="8">
    <location>
        <begin position="13"/>
        <end position="240"/>
    </location>
</feature>
<dbReference type="Gene3D" id="3.90.420.10">
    <property type="entry name" value="Oxidoreductase, molybdopterin-binding domain"/>
    <property type="match status" value="1"/>
</dbReference>
<dbReference type="PANTHER" id="PTHR30485">
    <property type="entry name" value="NI/FE-HYDROGENASE 1 B-TYPE CYTOCHROME SUBUNIT"/>
    <property type="match status" value="1"/>
</dbReference>
<dbReference type="GO" id="GO:0005886">
    <property type="term" value="C:plasma membrane"/>
    <property type="evidence" value="ECO:0007669"/>
    <property type="project" value="UniProtKB-SubCell"/>
</dbReference>
<evidence type="ECO:0000259" key="7">
    <source>
        <dbReference type="Pfam" id="PF00174"/>
    </source>
</evidence>
<feature type="transmembrane region" description="Helical" evidence="6">
    <location>
        <begin position="209"/>
        <end position="230"/>
    </location>
</feature>
<dbReference type="Pfam" id="PF01292">
    <property type="entry name" value="Ni_hydr_CYTB"/>
    <property type="match status" value="1"/>
</dbReference>
<protein>
    <submittedName>
        <fullName evidence="9">Oxidoreductase</fullName>
    </submittedName>
</protein>
<evidence type="ECO:0000256" key="2">
    <source>
        <dbReference type="ARBA" id="ARBA00022475"/>
    </source>
</evidence>
<dbReference type="InterPro" id="IPR051542">
    <property type="entry name" value="Hydrogenase_cytochrome"/>
</dbReference>
<evidence type="ECO:0000256" key="1">
    <source>
        <dbReference type="ARBA" id="ARBA00004651"/>
    </source>
</evidence>
<keyword evidence="5 6" id="KW-0472">Membrane</keyword>
<reference evidence="9 10" key="1">
    <citation type="submission" date="2019-06" db="EMBL/GenBank/DDBJ databases">
        <title>Draft genome of C. phoceense Strain 272.</title>
        <authorList>
            <person name="Pacheco L.G.C."/>
            <person name="Barberis C.M."/>
            <person name="Almuzara M.N."/>
            <person name="Traglia G.M."/>
            <person name="Santos C.S."/>
            <person name="Rocha D.J.P.G."/>
            <person name="Aguiar E.R.G.R."/>
            <person name="Vay C.A."/>
        </authorList>
    </citation>
    <scope>NUCLEOTIDE SEQUENCE [LARGE SCALE GENOMIC DNA]</scope>
    <source>
        <strain evidence="9 10">272</strain>
    </source>
</reference>
<dbReference type="AlphaFoldDB" id="A0A540R5X7"/>
<dbReference type="EMBL" id="VHIR01000012">
    <property type="protein sequence ID" value="TQE43143.1"/>
    <property type="molecule type" value="Genomic_DNA"/>
</dbReference>
<accession>A0A540R5X7</accession>
<dbReference type="InterPro" id="IPR036374">
    <property type="entry name" value="OxRdtase_Mopterin-bd_sf"/>
</dbReference>
<sequence length="513" mass="58833">MDYILALGDNPDYPLWLRATHLINFILMGMLLRSGWEMLSSLPRLWWRNDCAPGTEWLKFTNRELPKEEGVYTSLMDEKSMSPLLSLPGRENIGLGRHWHGLSVMLWVLNGLVYVILLFATGLWRRIVPTSWDIIPEAWHSLLTYLSFKTPDLALFDPYDALQQLAYFAVIFLIAPFMMITGAGMSPALREKFPRFFKFLGGHQKARSLHFIGMVMMCMFIIIHVFLVFFVHREHNMVHMVFGDVTPERYAQAFTTMVITIGVVIIFWIGLSYWTLADRARAHRFVVAFTEIGRKIFLNWLRPSAATQKVYTERDISEFHWTNGLPPTKEESPEWTAFRNNDFKDYVIEVADDVNGTSKTVTLDELRALPQHSFIATHTCMQGWSATSRWEGPLMKDVLALLGERPAGAHYVMVESYGLAQKMYDNRPREPFYACFDIDTAMEDHSILAIARNGHPVDIHLGAPVRARVESNHGYKAVKWVSKIAWIADYKDIGDGRGGTREDSALQAFNGRI</sequence>